<dbReference type="OrthoDB" id="252265at2759"/>
<accession>A0A8H3IM91</accession>
<keyword evidence="3" id="KW-1185">Reference proteome</keyword>
<dbReference type="EMBL" id="CAJPDQ010000021">
    <property type="protein sequence ID" value="CAF9924203.1"/>
    <property type="molecule type" value="Genomic_DNA"/>
</dbReference>
<dbReference type="Proteomes" id="UP000664169">
    <property type="component" value="Unassembled WGS sequence"/>
</dbReference>
<organism evidence="2 3">
    <name type="scientific">Gomphillus americanus</name>
    <dbReference type="NCBI Taxonomy" id="1940652"/>
    <lineage>
        <taxon>Eukaryota</taxon>
        <taxon>Fungi</taxon>
        <taxon>Dikarya</taxon>
        <taxon>Ascomycota</taxon>
        <taxon>Pezizomycotina</taxon>
        <taxon>Lecanoromycetes</taxon>
        <taxon>OSLEUM clade</taxon>
        <taxon>Ostropomycetidae</taxon>
        <taxon>Ostropales</taxon>
        <taxon>Graphidaceae</taxon>
        <taxon>Gomphilloideae</taxon>
        <taxon>Gomphillus</taxon>
    </lineage>
</organism>
<dbReference type="InterPro" id="IPR016193">
    <property type="entry name" value="Cytidine_deaminase-like"/>
</dbReference>
<dbReference type="Pfam" id="PF18785">
    <property type="entry name" value="Inv-AAD"/>
    <property type="match status" value="1"/>
</dbReference>
<dbReference type="SUPFAM" id="SSF53927">
    <property type="entry name" value="Cytidine deaminase-like"/>
    <property type="match status" value="1"/>
</dbReference>
<name>A0A8H3IM91_9LECA</name>
<evidence type="ECO:0000313" key="3">
    <source>
        <dbReference type="Proteomes" id="UP000664169"/>
    </source>
</evidence>
<gene>
    <name evidence="2" type="ORF">GOMPHAMPRED_003550</name>
</gene>
<dbReference type="AlphaFoldDB" id="A0A8H3IM91"/>
<sequence>MNSPPTDKRTDYMRLALSCAQQSPPKPTNFRVGAVLVDADKDIVLATGYTLELPGNTHAEQCCFMKLTTGKQEDSVGDLLPPHTVIYTTMEPCTIRLSGNTPCVDRILQTQKGKHGGIKTVYVGVYEPSKFVEQNDGRQKLMDAGIEFIYVPGFEDEILKVATQGHSG</sequence>
<feature type="domain" description="CMP/dCMP-type deaminase" evidence="1">
    <location>
        <begin position="7"/>
        <end position="148"/>
    </location>
</feature>
<dbReference type="PROSITE" id="PS51747">
    <property type="entry name" value="CYT_DCMP_DEAMINASES_2"/>
    <property type="match status" value="1"/>
</dbReference>
<proteinExistence type="predicted"/>
<dbReference type="Gene3D" id="3.40.140.10">
    <property type="entry name" value="Cytidine Deaminase, domain 2"/>
    <property type="match status" value="1"/>
</dbReference>
<protein>
    <recommendedName>
        <fullName evidence="1">CMP/dCMP-type deaminase domain-containing protein</fullName>
    </recommendedName>
</protein>
<reference evidence="2" key="1">
    <citation type="submission" date="2021-03" db="EMBL/GenBank/DDBJ databases">
        <authorList>
            <person name="Tagirdzhanova G."/>
        </authorList>
    </citation>
    <scope>NUCLEOTIDE SEQUENCE</scope>
</reference>
<dbReference type="GO" id="GO:0006139">
    <property type="term" value="P:nucleobase-containing compound metabolic process"/>
    <property type="evidence" value="ECO:0007669"/>
    <property type="project" value="UniProtKB-ARBA"/>
</dbReference>
<evidence type="ECO:0000313" key="2">
    <source>
        <dbReference type="EMBL" id="CAF9924203.1"/>
    </source>
</evidence>
<evidence type="ECO:0000259" key="1">
    <source>
        <dbReference type="PROSITE" id="PS51747"/>
    </source>
</evidence>
<dbReference type="GO" id="GO:0003824">
    <property type="term" value="F:catalytic activity"/>
    <property type="evidence" value="ECO:0007669"/>
    <property type="project" value="InterPro"/>
</dbReference>
<comment type="caution">
    <text evidence="2">The sequence shown here is derived from an EMBL/GenBank/DDBJ whole genome shotgun (WGS) entry which is preliminary data.</text>
</comment>
<dbReference type="InterPro" id="IPR002125">
    <property type="entry name" value="CMP_dCMP_dom"/>
</dbReference>